<dbReference type="GO" id="GO:0042128">
    <property type="term" value="P:nitrate assimilation"/>
    <property type="evidence" value="ECO:0007669"/>
    <property type="project" value="UniProtKB-KW"/>
</dbReference>
<comment type="subcellular location">
    <subcellularLocation>
        <location evidence="1">Membrane</location>
        <topology evidence="1">Multi-pass membrane protein</topology>
    </subcellularLocation>
</comment>
<feature type="transmembrane region" description="Helical" evidence="7">
    <location>
        <begin position="306"/>
        <end position="325"/>
    </location>
</feature>
<feature type="transmembrane region" description="Helical" evidence="7">
    <location>
        <begin position="412"/>
        <end position="430"/>
    </location>
</feature>
<evidence type="ECO:0000259" key="8">
    <source>
        <dbReference type="PROSITE" id="PS50850"/>
    </source>
</evidence>
<evidence type="ECO:0000256" key="4">
    <source>
        <dbReference type="ARBA" id="ARBA00022989"/>
    </source>
</evidence>
<feature type="transmembrane region" description="Helical" evidence="7">
    <location>
        <begin position="378"/>
        <end position="400"/>
    </location>
</feature>
<feature type="transmembrane region" description="Helical" evidence="7">
    <location>
        <begin position="198"/>
        <end position="215"/>
    </location>
</feature>
<evidence type="ECO:0000256" key="7">
    <source>
        <dbReference type="SAM" id="Phobius"/>
    </source>
</evidence>
<dbReference type="AlphaFoldDB" id="Q5NYZ2"/>
<dbReference type="Pfam" id="PF07690">
    <property type="entry name" value="MFS_1"/>
    <property type="match status" value="1"/>
</dbReference>
<dbReference type="InterPro" id="IPR044772">
    <property type="entry name" value="NO3_transporter"/>
</dbReference>
<dbReference type="KEGG" id="eba:ebA6289"/>
<evidence type="ECO:0000256" key="6">
    <source>
        <dbReference type="ARBA" id="ARBA00023136"/>
    </source>
</evidence>
<feature type="transmembrane region" description="Helical" evidence="7">
    <location>
        <begin position="129"/>
        <end position="152"/>
    </location>
</feature>
<feature type="transmembrane region" description="Helical" evidence="7">
    <location>
        <begin position="345"/>
        <end position="366"/>
    </location>
</feature>
<feature type="transmembrane region" description="Helical" evidence="7">
    <location>
        <begin position="77"/>
        <end position="96"/>
    </location>
</feature>
<dbReference type="STRING" id="76114.ebA6289"/>
<evidence type="ECO:0000256" key="5">
    <source>
        <dbReference type="ARBA" id="ARBA00023063"/>
    </source>
</evidence>
<dbReference type="eggNOG" id="COG2223">
    <property type="taxonomic scope" value="Bacteria"/>
</dbReference>
<feature type="transmembrane region" description="Helical" evidence="7">
    <location>
        <begin position="40"/>
        <end position="65"/>
    </location>
</feature>
<keyword evidence="5" id="KW-0534">Nitrate assimilation</keyword>
<evidence type="ECO:0000313" key="10">
    <source>
        <dbReference type="Proteomes" id="UP000006552"/>
    </source>
</evidence>
<dbReference type="HOGENOM" id="CLU_001265_14_0_4"/>
<dbReference type="EMBL" id="CR555306">
    <property type="protein sequence ID" value="CAI09722.1"/>
    <property type="molecule type" value="Genomic_DNA"/>
</dbReference>
<feature type="transmembrane region" description="Helical" evidence="7">
    <location>
        <begin position="243"/>
        <end position="261"/>
    </location>
</feature>
<accession>Q5NYZ2</accession>
<feature type="domain" description="Major facilitator superfamily (MFS) profile" evidence="8">
    <location>
        <begin position="41"/>
        <end position="436"/>
    </location>
</feature>
<dbReference type="InterPro" id="IPR020846">
    <property type="entry name" value="MFS_dom"/>
</dbReference>
<evidence type="ECO:0000256" key="3">
    <source>
        <dbReference type="ARBA" id="ARBA00022692"/>
    </source>
</evidence>
<dbReference type="GO" id="GO:0015112">
    <property type="term" value="F:nitrate transmembrane transporter activity"/>
    <property type="evidence" value="ECO:0007669"/>
    <property type="project" value="InterPro"/>
</dbReference>
<dbReference type="GO" id="GO:0016020">
    <property type="term" value="C:membrane"/>
    <property type="evidence" value="ECO:0007669"/>
    <property type="project" value="UniProtKB-SubCell"/>
</dbReference>
<sequence>MLLANGGQLPQGIRFVPAWSDLRSTFEDGRNMPSQRQKQFSVLLMSTTAFTMCFAAWMLFAVIGIPIKAQLGLNETQFGLLAATPVLTGSLVRLPLGLLTDKLGGRVVFFLLMLAAVVPIYLIGEATQYWQFLVAGLFVGLIGGSFSVGIAYCARWFERKNQGFAMGVFGAGNSGAALTKFVAPALVVAYGWQFVPKAFAVAMLIIAIAFWFFTYDDPKHRVSSSVKFSDQLRVLKNPRVWKYCQYYSIVFGGYVALALWMTKYYVAEFGLGLETAALLAACFSLPGGVLRAVGGWFSDRFGAHKVTWWVMWVSWVCLFLLSYPHTEFTIMTVAGPKTFAIHHNIWFFTVLMFTVGVAWAFGKASVFKYISDEFPHDIGAVSGIVGLVGGLGGFLLPIMFGALLDLTGVRSSAFMLLYGVTWVSLIWMYWTEVRRTDVMHGGEADVLHGGTAPVTATK</sequence>
<keyword evidence="3 7" id="KW-0812">Transmembrane</keyword>
<evidence type="ECO:0000256" key="1">
    <source>
        <dbReference type="ARBA" id="ARBA00004141"/>
    </source>
</evidence>
<feature type="transmembrane region" description="Helical" evidence="7">
    <location>
        <begin position="273"/>
        <end position="294"/>
    </location>
</feature>
<dbReference type="PROSITE" id="PS50850">
    <property type="entry name" value="MFS"/>
    <property type="match status" value="1"/>
</dbReference>
<keyword evidence="10" id="KW-1185">Reference proteome</keyword>
<proteinExistence type="inferred from homology"/>
<name>Q5NYZ2_AROAE</name>
<feature type="transmembrane region" description="Helical" evidence="7">
    <location>
        <begin position="103"/>
        <end position="123"/>
    </location>
</feature>
<dbReference type="Proteomes" id="UP000006552">
    <property type="component" value="Chromosome"/>
</dbReference>
<feature type="transmembrane region" description="Helical" evidence="7">
    <location>
        <begin position="164"/>
        <end position="192"/>
    </location>
</feature>
<dbReference type="CDD" id="cd17341">
    <property type="entry name" value="MFS_NRT2_like"/>
    <property type="match status" value="1"/>
</dbReference>
<dbReference type="SUPFAM" id="SSF103473">
    <property type="entry name" value="MFS general substrate transporter"/>
    <property type="match status" value="1"/>
</dbReference>
<evidence type="ECO:0000313" key="9">
    <source>
        <dbReference type="EMBL" id="CAI09722.1"/>
    </source>
</evidence>
<evidence type="ECO:0000256" key="2">
    <source>
        <dbReference type="ARBA" id="ARBA00008432"/>
    </source>
</evidence>
<protein>
    <submittedName>
        <fullName evidence="9">Nitrate/proton symporter</fullName>
    </submittedName>
</protein>
<dbReference type="Gene3D" id="1.20.1250.20">
    <property type="entry name" value="MFS general substrate transporter like domains"/>
    <property type="match status" value="2"/>
</dbReference>
<keyword evidence="6 7" id="KW-0472">Membrane</keyword>
<gene>
    <name evidence="9" type="primary">narK1</name>
    <name evidence="9" type="ORF">ebA6289</name>
</gene>
<comment type="similarity">
    <text evidence="2">Belongs to the major facilitator superfamily. Nitrate/nitrite porter (TC 2.A.1.8) family.</text>
</comment>
<keyword evidence="4 7" id="KW-1133">Transmembrane helix</keyword>
<reference evidence="9 10" key="1">
    <citation type="journal article" date="2005" name="Arch. Microbiol.">
        <title>The genome sequence of an anaerobic aromatic-degrading denitrifying bacterium, strain EbN1.</title>
        <authorList>
            <person name="Rabus R."/>
            <person name="Kube M."/>
            <person name="Heider J."/>
            <person name="Beck A."/>
            <person name="Heitmann K."/>
            <person name="Widdel F."/>
            <person name="Reinhardt R."/>
        </authorList>
    </citation>
    <scope>NUCLEOTIDE SEQUENCE [LARGE SCALE GENOMIC DNA]</scope>
    <source>
        <strain evidence="9 10">EbN1</strain>
    </source>
</reference>
<organism evidence="9 10">
    <name type="scientific">Aromatoleum aromaticum (strain DSM 19018 / LMG 30748 / EbN1)</name>
    <name type="common">Azoarcus sp. (strain EbN1)</name>
    <dbReference type="NCBI Taxonomy" id="76114"/>
    <lineage>
        <taxon>Bacteria</taxon>
        <taxon>Pseudomonadati</taxon>
        <taxon>Pseudomonadota</taxon>
        <taxon>Betaproteobacteria</taxon>
        <taxon>Rhodocyclales</taxon>
        <taxon>Rhodocyclaceae</taxon>
        <taxon>Aromatoleum</taxon>
    </lineage>
</organism>
<dbReference type="InterPro" id="IPR036259">
    <property type="entry name" value="MFS_trans_sf"/>
</dbReference>
<dbReference type="InterPro" id="IPR011701">
    <property type="entry name" value="MFS"/>
</dbReference>
<dbReference type="PANTHER" id="PTHR23515">
    <property type="entry name" value="HIGH-AFFINITY NITRATE TRANSPORTER 2.3"/>
    <property type="match status" value="1"/>
</dbReference>